<feature type="binding site" evidence="15">
    <location>
        <position position="83"/>
    </location>
    <ligand>
        <name>5-phospho-alpha-D-ribose 1-diphosphate</name>
        <dbReference type="ChEBI" id="CHEBI:58017"/>
    </ligand>
</feature>
<dbReference type="EC" id="2.4.2.9" evidence="3 15"/>
<keyword evidence="7 15" id="KW-0547">Nucleotide-binding</keyword>
<comment type="similarity">
    <text evidence="2 15">Belongs to the UPRTase family.</text>
</comment>
<evidence type="ECO:0000256" key="3">
    <source>
        <dbReference type="ARBA" id="ARBA00011894"/>
    </source>
</evidence>
<evidence type="ECO:0000256" key="15">
    <source>
        <dbReference type="HAMAP-Rule" id="MF_01218"/>
    </source>
</evidence>
<evidence type="ECO:0000256" key="5">
    <source>
        <dbReference type="ARBA" id="ARBA00022676"/>
    </source>
</evidence>
<dbReference type="Gene3D" id="3.40.50.2020">
    <property type="match status" value="1"/>
</dbReference>
<dbReference type="Proteomes" id="UP000184442">
    <property type="component" value="Unassembled WGS sequence"/>
</dbReference>
<comment type="catalytic activity">
    <reaction evidence="11 15">
        <text>UMP + diphosphate = 5-phospho-alpha-D-ribose 1-diphosphate + uracil</text>
        <dbReference type="Rhea" id="RHEA:13017"/>
        <dbReference type="ChEBI" id="CHEBI:17568"/>
        <dbReference type="ChEBI" id="CHEBI:33019"/>
        <dbReference type="ChEBI" id="CHEBI:57865"/>
        <dbReference type="ChEBI" id="CHEBI:58017"/>
        <dbReference type="EC" id="2.4.2.9"/>
    </reaction>
</comment>
<dbReference type="HAMAP" id="MF_01218_B">
    <property type="entry name" value="Upp_B"/>
    <property type="match status" value="1"/>
</dbReference>
<dbReference type="GO" id="GO:0005737">
    <property type="term" value="C:cytoplasm"/>
    <property type="evidence" value="ECO:0007669"/>
    <property type="project" value="UniProtKB-ARBA"/>
</dbReference>
<reference evidence="17 18" key="1">
    <citation type="submission" date="2016-11" db="EMBL/GenBank/DDBJ databases">
        <authorList>
            <person name="Jaros S."/>
            <person name="Januszkiewicz K."/>
            <person name="Wedrychowicz H."/>
        </authorList>
    </citation>
    <scope>NUCLEOTIDE SEQUENCE [LARGE SCALE GENOMIC DNA]</scope>
    <source>
        <strain evidence="17 18">DSM 19022</strain>
    </source>
</reference>
<evidence type="ECO:0000313" key="18">
    <source>
        <dbReference type="Proteomes" id="UP000184442"/>
    </source>
</evidence>
<feature type="binding site" evidence="15">
    <location>
        <position position="198"/>
    </location>
    <ligand>
        <name>uracil</name>
        <dbReference type="ChEBI" id="CHEBI:17568"/>
    </ligand>
</feature>
<evidence type="ECO:0000256" key="2">
    <source>
        <dbReference type="ARBA" id="ARBA00009516"/>
    </source>
</evidence>
<gene>
    <name evidence="15" type="primary">upp</name>
    <name evidence="17" type="ORF">SAMN02745176_00013</name>
</gene>
<name>A0A1M6ANP5_9FIRM</name>
<comment type="activity regulation">
    <text evidence="15">Allosterically activated by GTP.</text>
</comment>
<dbReference type="EMBL" id="FQZS01000003">
    <property type="protein sequence ID" value="SHI37823.1"/>
    <property type="molecule type" value="Genomic_DNA"/>
</dbReference>
<dbReference type="STRING" id="1122184.SAMN02745176_00013"/>
<dbReference type="InterPro" id="IPR000836">
    <property type="entry name" value="PRTase_dom"/>
</dbReference>
<evidence type="ECO:0000256" key="1">
    <source>
        <dbReference type="ARBA" id="ARBA00005180"/>
    </source>
</evidence>
<keyword evidence="18" id="KW-1185">Reference proteome</keyword>
<feature type="binding site" evidence="15">
    <location>
        <position position="108"/>
    </location>
    <ligand>
        <name>5-phospho-alpha-D-ribose 1-diphosphate</name>
        <dbReference type="ChEBI" id="CHEBI:58017"/>
    </ligand>
</feature>
<evidence type="ECO:0000256" key="10">
    <source>
        <dbReference type="ARBA" id="ARBA00031082"/>
    </source>
</evidence>
<proteinExistence type="inferred from homology"/>
<dbReference type="InterPro" id="IPR034332">
    <property type="entry name" value="Upp_B"/>
</dbReference>
<dbReference type="PANTHER" id="PTHR32315:SF4">
    <property type="entry name" value="URACIL PHOSPHORIBOSYLTRANSFERASE, CHLOROPLASTIC"/>
    <property type="match status" value="1"/>
</dbReference>
<keyword evidence="6 15" id="KW-0808">Transferase</keyword>
<feature type="binding site" evidence="15">
    <location>
        <position position="204"/>
    </location>
    <ligand>
        <name>5-phospho-alpha-D-ribose 1-diphosphate</name>
        <dbReference type="ChEBI" id="CHEBI:58017"/>
    </ligand>
</feature>
<dbReference type="GO" id="GO:0000287">
    <property type="term" value="F:magnesium ion binding"/>
    <property type="evidence" value="ECO:0007669"/>
    <property type="project" value="UniProtKB-UniRule"/>
</dbReference>
<feature type="binding site" evidence="15">
    <location>
        <begin position="203"/>
        <end position="205"/>
    </location>
    <ligand>
        <name>uracil</name>
        <dbReference type="ChEBI" id="CHEBI:17568"/>
    </ligand>
</feature>
<dbReference type="CDD" id="cd06223">
    <property type="entry name" value="PRTases_typeI"/>
    <property type="match status" value="1"/>
</dbReference>
<organism evidence="17 18">
    <name type="scientific">Lutispora thermophila DSM 19022</name>
    <dbReference type="NCBI Taxonomy" id="1122184"/>
    <lineage>
        <taxon>Bacteria</taxon>
        <taxon>Bacillati</taxon>
        <taxon>Bacillota</taxon>
        <taxon>Clostridia</taxon>
        <taxon>Lutisporales</taxon>
        <taxon>Lutisporaceae</taxon>
        <taxon>Lutispora</taxon>
    </lineage>
</organism>
<dbReference type="SUPFAM" id="SSF53271">
    <property type="entry name" value="PRTase-like"/>
    <property type="match status" value="1"/>
</dbReference>
<evidence type="ECO:0000256" key="11">
    <source>
        <dbReference type="ARBA" id="ARBA00052919"/>
    </source>
</evidence>
<dbReference type="NCBIfam" id="NF001097">
    <property type="entry name" value="PRK00129.1"/>
    <property type="match status" value="1"/>
</dbReference>
<dbReference type="InterPro" id="IPR029057">
    <property type="entry name" value="PRTase-like"/>
</dbReference>
<comment type="cofactor">
    <cofactor evidence="15">
        <name>Mg(2+)</name>
        <dbReference type="ChEBI" id="CHEBI:18420"/>
    </cofactor>
    <text evidence="15">Binds 1 Mg(2+) ion per subunit. The magnesium is bound as Mg-PRPP.</text>
</comment>
<dbReference type="NCBIfam" id="TIGR01091">
    <property type="entry name" value="upp"/>
    <property type="match status" value="1"/>
</dbReference>
<evidence type="ECO:0000259" key="16">
    <source>
        <dbReference type="Pfam" id="PF14681"/>
    </source>
</evidence>
<dbReference type="UniPathway" id="UPA00574">
    <property type="reaction ID" value="UER00636"/>
</dbReference>
<dbReference type="AlphaFoldDB" id="A0A1M6ANP5"/>
<comment type="pathway">
    <text evidence="1 15">Pyrimidine metabolism; UMP biosynthesis via salvage pathway; UMP from uracil: step 1/1.</text>
</comment>
<feature type="domain" description="Phosphoribosyltransferase" evidence="16">
    <location>
        <begin position="11"/>
        <end position="212"/>
    </location>
</feature>
<dbReference type="FunFam" id="3.40.50.2020:FF:000003">
    <property type="entry name" value="Uracil phosphoribosyltransferase"/>
    <property type="match status" value="1"/>
</dbReference>
<keyword evidence="5 15" id="KW-0328">Glycosyltransferase</keyword>
<dbReference type="OrthoDB" id="9781675at2"/>
<keyword evidence="4 15" id="KW-0021">Allosteric enzyme</keyword>
<dbReference type="InterPro" id="IPR050054">
    <property type="entry name" value="UPRTase/APRTase"/>
</dbReference>
<sequence>MKNFGNNVHIIDHPMIQHKLTILRDKNTGVKEFRELVGELALFMGYEVTRNLPLEDIEIETPICKTTSKVISGKKLGIIPILRAGLGMVDGLLSLVPTAKVGHIGLYRDPETLKPVEYYCKLPSDVAERELIVLDPMLATGGSAIAAITFLKEKGAQNIKLVNLLAAPEGIEAVTKAHPDIEIYIAAVDEKLNDHGYIVPGLGDAGDRLFGTK</sequence>
<evidence type="ECO:0000256" key="9">
    <source>
        <dbReference type="ARBA" id="ARBA00023134"/>
    </source>
</evidence>
<dbReference type="GO" id="GO:0005525">
    <property type="term" value="F:GTP binding"/>
    <property type="evidence" value="ECO:0007669"/>
    <property type="project" value="UniProtKB-KW"/>
</dbReference>
<evidence type="ECO:0000256" key="12">
    <source>
        <dbReference type="ARBA" id="ARBA00056901"/>
    </source>
</evidence>
<keyword evidence="8 15" id="KW-0460">Magnesium</keyword>
<dbReference type="InterPro" id="IPR005765">
    <property type="entry name" value="UPRT"/>
</dbReference>
<feature type="binding site" evidence="15">
    <location>
        <begin position="135"/>
        <end position="143"/>
    </location>
    <ligand>
        <name>5-phospho-alpha-D-ribose 1-diphosphate</name>
        <dbReference type="ChEBI" id="CHEBI:58017"/>
    </ligand>
</feature>
<evidence type="ECO:0000256" key="14">
    <source>
        <dbReference type="ARBA" id="ARBA00079807"/>
    </source>
</evidence>
<evidence type="ECO:0000256" key="8">
    <source>
        <dbReference type="ARBA" id="ARBA00022842"/>
    </source>
</evidence>
<evidence type="ECO:0000256" key="7">
    <source>
        <dbReference type="ARBA" id="ARBA00022741"/>
    </source>
</evidence>
<comment type="function">
    <text evidence="12 15">Catalyzes the conversion of uracil and 5-phospho-alpha-D-ribose 1-diphosphate (PRPP) to UMP and diphosphate.</text>
</comment>
<evidence type="ECO:0000256" key="13">
    <source>
        <dbReference type="ARBA" id="ARBA00072146"/>
    </source>
</evidence>
<dbReference type="RefSeq" id="WP_073023260.1">
    <property type="nucleotide sequence ID" value="NZ_FQZS01000003.1"/>
</dbReference>
<dbReference type="GO" id="GO:0044206">
    <property type="term" value="P:UMP salvage"/>
    <property type="evidence" value="ECO:0007669"/>
    <property type="project" value="UniProtKB-UniRule"/>
</dbReference>
<dbReference type="Pfam" id="PF14681">
    <property type="entry name" value="UPRTase"/>
    <property type="match status" value="1"/>
</dbReference>
<dbReference type="GO" id="GO:0006223">
    <property type="term" value="P:uracil salvage"/>
    <property type="evidence" value="ECO:0007669"/>
    <property type="project" value="InterPro"/>
</dbReference>
<protein>
    <recommendedName>
        <fullName evidence="13 15">Uracil phosphoribosyltransferase</fullName>
        <ecNumber evidence="3 15">2.4.2.9</ecNumber>
    </recommendedName>
    <alternativeName>
        <fullName evidence="10 15">UMP pyrophosphorylase</fullName>
    </alternativeName>
    <alternativeName>
        <fullName evidence="14 15">UPRTase</fullName>
    </alternativeName>
</protein>
<dbReference type="PANTHER" id="PTHR32315">
    <property type="entry name" value="ADENINE PHOSPHORIBOSYLTRANSFERASE"/>
    <property type="match status" value="1"/>
</dbReference>
<dbReference type="GO" id="GO:0004845">
    <property type="term" value="F:uracil phosphoribosyltransferase activity"/>
    <property type="evidence" value="ECO:0007669"/>
    <property type="project" value="UniProtKB-UniRule"/>
</dbReference>
<evidence type="ECO:0000313" key="17">
    <source>
        <dbReference type="EMBL" id="SHI37823.1"/>
    </source>
</evidence>
<keyword evidence="9 15" id="KW-0342">GTP-binding</keyword>
<accession>A0A1M6ANP5</accession>
<evidence type="ECO:0000256" key="4">
    <source>
        <dbReference type="ARBA" id="ARBA00022533"/>
    </source>
</evidence>
<evidence type="ECO:0000256" key="6">
    <source>
        <dbReference type="ARBA" id="ARBA00022679"/>
    </source>
</evidence>